<evidence type="ECO:0000256" key="5">
    <source>
        <dbReference type="ARBA" id="ARBA00022989"/>
    </source>
</evidence>
<feature type="transmembrane region" description="Helical" evidence="8">
    <location>
        <begin position="130"/>
        <end position="151"/>
    </location>
</feature>
<evidence type="ECO:0000256" key="8">
    <source>
        <dbReference type="SAM" id="Phobius"/>
    </source>
</evidence>
<keyword evidence="4 8" id="KW-0812">Transmembrane</keyword>
<dbReference type="EMBL" id="WPOC01000028">
    <property type="protein sequence ID" value="MVN16319.1"/>
    <property type="molecule type" value="Genomic_DNA"/>
</dbReference>
<keyword evidence="3" id="KW-1003">Cell membrane</keyword>
<feature type="transmembrane region" description="Helical" evidence="8">
    <location>
        <begin position="187"/>
        <end position="207"/>
    </location>
</feature>
<feature type="region of interest" description="Disordered" evidence="7">
    <location>
        <begin position="304"/>
        <end position="343"/>
    </location>
</feature>
<dbReference type="Proteomes" id="UP000285258">
    <property type="component" value="Unassembled WGS sequence"/>
</dbReference>
<feature type="transmembrane region" description="Helical" evidence="8">
    <location>
        <begin position="44"/>
        <end position="63"/>
    </location>
</feature>
<dbReference type="PANTHER" id="PTHR42920:SF5">
    <property type="entry name" value="EAMA DOMAIN-CONTAINING PROTEIN"/>
    <property type="match status" value="1"/>
</dbReference>
<evidence type="ECO:0000256" key="3">
    <source>
        <dbReference type="ARBA" id="ARBA00022475"/>
    </source>
</evidence>
<reference evidence="10 13" key="4">
    <citation type="submission" date="2019-11" db="EMBL/GenBank/DDBJ databases">
        <title>Whole genome shotgun sequencing (WGS) data from Adlercreutzia equolifaciens ResAG-91, Eggerthella lenta MRI-F36, MRI-F37, MRI-F40, ResAG-49, ResAG-88, ResAG-121, ResAG-145, and Gordonibacter sp. ResAG-5, ResAG-26, ResAG-43, ResAG-50, ResAG-59.</title>
        <authorList>
            <person name="Stoll D.A."/>
            <person name="Danylec N."/>
            <person name="Franz C.M.A.P."/>
            <person name="Huch M."/>
        </authorList>
    </citation>
    <scope>NUCLEOTIDE SEQUENCE [LARGE SCALE GENOMIC DNA]</scope>
    <source>
        <strain evidence="10 13">ResAG-59</strain>
    </source>
</reference>
<evidence type="ECO:0000313" key="13">
    <source>
        <dbReference type="Proteomes" id="UP000468327"/>
    </source>
</evidence>
<keyword evidence="6 8" id="KW-0472">Membrane</keyword>
<evidence type="ECO:0000313" key="10">
    <source>
        <dbReference type="EMBL" id="MVN16319.1"/>
    </source>
</evidence>
<comment type="caution">
    <text evidence="11">The sequence shown here is derived from an EMBL/GenBank/DDBJ whole genome shotgun (WGS) entry which is preliminary data.</text>
</comment>
<feature type="domain" description="EamA" evidence="9">
    <location>
        <begin position="157"/>
        <end position="291"/>
    </location>
</feature>
<dbReference type="InterPro" id="IPR037185">
    <property type="entry name" value="EmrE-like"/>
</dbReference>
<evidence type="ECO:0000313" key="12">
    <source>
        <dbReference type="Proteomes" id="UP000285258"/>
    </source>
</evidence>
<dbReference type="EMBL" id="QIBW01000003">
    <property type="protein sequence ID" value="ROT91060.1"/>
    <property type="molecule type" value="Genomic_DNA"/>
</dbReference>
<comment type="similarity">
    <text evidence="2">Belongs to the EamA transporter family.</text>
</comment>
<feature type="transmembrane region" description="Helical" evidence="8">
    <location>
        <begin position="276"/>
        <end position="296"/>
    </location>
</feature>
<dbReference type="SUPFAM" id="SSF103481">
    <property type="entry name" value="Multidrug resistance efflux transporter EmrE"/>
    <property type="match status" value="2"/>
</dbReference>
<evidence type="ECO:0000256" key="2">
    <source>
        <dbReference type="ARBA" id="ARBA00007362"/>
    </source>
</evidence>
<feature type="transmembrane region" description="Helical" evidence="8">
    <location>
        <begin position="104"/>
        <end position="123"/>
    </location>
</feature>
<comment type="subcellular location">
    <subcellularLocation>
        <location evidence="1">Cell membrane</location>
        <topology evidence="1">Multi-pass membrane protein</topology>
    </subcellularLocation>
</comment>
<dbReference type="AlphaFoldDB" id="A0A423UM36"/>
<feature type="transmembrane region" description="Helical" evidence="8">
    <location>
        <begin position="75"/>
        <end position="92"/>
    </location>
</feature>
<gene>
    <name evidence="11" type="ORF">DMP12_03375</name>
    <name evidence="10" type="ORF">GO738_13385</name>
</gene>
<name>A0A423UM36_9ACTN</name>
<dbReference type="InterPro" id="IPR000620">
    <property type="entry name" value="EamA_dom"/>
</dbReference>
<evidence type="ECO:0000256" key="4">
    <source>
        <dbReference type="ARBA" id="ARBA00022692"/>
    </source>
</evidence>
<dbReference type="PANTHER" id="PTHR42920">
    <property type="entry name" value="OS03G0707200 PROTEIN-RELATED"/>
    <property type="match status" value="1"/>
</dbReference>
<keyword evidence="13" id="KW-1185">Reference proteome</keyword>
<reference evidence="12" key="1">
    <citation type="submission" date="2018-05" db="EMBL/GenBank/DDBJ databases">
        <title>Genome Sequencing of selected type strains of the family Eggerthellaceae.</title>
        <authorList>
            <person name="Danylec N."/>
            <person name="Stoll D.A."/>
            <person name="Doetsch A."/>
            <person name="Huch M."/>
        </authorList>
    </citation>
    <scope>NUCLEOTIDE SEQUENCE [LARGE SCALE GENOMIC DNA]</scope>
    <source>
        <strain evidence="12">DSM 27213</strain>
    </source>
</reference>
<evidence type="ECO:0000259" key="9">
    <source>
        <dbReference type="Pfam" id="PF00892"/>
    </source>
</evidence>
<dbReference type="RefSeq" id="WP_096227567.1">
    <property type="nucleotide sequence ID" value="NZ_CP168029.1"/>
</dbReference>
<feature type="domain" description="EamA" evidence="9">
    <location>
        <begin position="19"/>
        <end position="146"/>
    </location>
</feature>
<evidence type="ECO:0000256" key="6">
    <source>
        <dbReference type="ARBA" id="ARBA00023136"/>
    </source>
</evidence>
<organism evidence="11 12">
    <name type="scientific">Gordonibacter urolithinfaciens</name>
    <dbReference type="NCBI Taxonomy" id="1335613"/>
    <lineage>
        <taxon>Bacteria</taxon>
        <taxon>Bacillati</taxon>
        <taxon>Actinomycetota</taxon>
        <taxon>Coriobacteriia</taxon>
        <taxon>Eggerthellales</taxon>
        <taxon>Eggerthellaceae</taxon>
        <taxon>Gordonibacter</taxon>
    </lineage>
</organism>
<evidence type="ECO:0000256" key="1">
    <source>
        <dbReference type="ARBA" id="ARBA00004651"/>
    </source>
</evidence>
<evidence type="ECO:0000256" key="7">
    <source>
        <dbReference type="SAM" id="MobiDB-lite"/>
    </source>
</evidence>
<dbReference type="Proteomes" id="UP000468327">
    <property type="component" value="Unassembled WGS sequence"/>
</dbReference>
<sequence>MARILKTPASLPLWTYKAFLLVAAAIWGLGTVVIKSTVDAFPPAWIVGVRFTAAGIILGVVMLPRFRKRIDAEHLCKGSVLGVMVFLAYWSNSTGLTDTTASNSSFLTSLYCVIIPFLGWALHGPRPTRFNLAAAVVCVAGVGCVSFAGAAGFSLRFGDLITLLSALFLSFHVVYTAKFAPGCDMTLLTVIQFLVAGLLGLAAGLALEPMPNFAALGADTWTSLAYLAVFASCVALLLQNVAVAHVDPAPASLFLATESVFGVLFSVLFLGELLSAPLFAGFALIFAGIVVSEYLPQRAARKADARTNAQVGSQAESDKTQLEAQAAPATERLLPDDSNPLSD</sequence>
<accession>A0A423UM36</accession>
<evidence type="ECO:0000313" key="11">
    <source>
        <dbReference type="EMBL" id="ROT91060.1"/>
    </source>
</evidence>
<feature type="transmembrane region" description="Helical" evidence="8">
    <location>
        <begin position="157"/>
        <end position="175"/>
    </location>
</feature>
<dbReference type="Pfam" id="PF00892">
    <property type="entry name" value="EamA"/>
    <property type="match status" value="2"/>
</dbReference>
<keyword evidence="5 8" id="KW-1133">Transmembrane helix</keyword>
<proteinExistence type="inferred from homology"/>
<dbReference type="GO" id="GO:0005886">
    <property type="term" value="C:plasma membrane"/>
    <property type="evidence" value="ECO:0007669"/>
    <property type="project" value="UniProtKB-SubCell"/>
</dbReference>
<reference evidence="11" key="2">
    <citation type="journal article" date="2019" name="Int. J. Syst. Evol. Microbiol.">
        <title>Gordonibacter faecihominis is a later heterotypic synonym of Gordonibacter urolithinfaciens.</title>
        <authorList>
            <person name="Danylec N."/>
            <person name="Stoll D.A."/>
            <person name="Huch M."/>
        </authorList>
    </citation>
    <scope>NUCLEOTIDE SEQUENCE</scope>
    <source>
        <strain evidence="11">DSM 27213</strain>
    </source>
</reference>
<protein>
    <submittedName>
        <fullName evidence="10">EamA family transporter</fullName>
    </submittedName>
    <submittedName>
        <fullName evidence="11">EamA/RhaT family transporter</fullName>
    </submittedName>
</protein>
<dbReference type="InterPro" id="IPR051258">
    <property type="entry name" value="Diverse_Substrate_Transporter"/>
</dbReference>
<feature type="transmembrane region" description="Helical" evidence="8">
    <location>
        <begin position="250"/>
        <end position="270"/>
    </location>
</feature>
<reference evidence="11" key="3">
    <citation type="journal article" date="2019" name="Microbiol. Resour. Announc.">
        <title>Draft Genome Sequences of Type Strains of Gordonibacter faecihominis, Paraeggerthella hongkongensis, Parvibacter caecicola,Slackia equolifaciens, Slackia faecicanis, and Slackia isoflavoniconvertens.</title>
        <authorList>
            <person name="Danylec N."/>
            <person name="Stoll D.A."/>
            <person name="Dotsch A."/>
            <person name="Huch M."/>
        </authorList>
    </citation>
    <scope>NUCLEOTIDE SEQUENCE</scope>
    <source>
        <strain evidence="11">DSM 27213</strain>
    </source>
</reference>
<feature type="transmembrane region" description="Helical" evidence="8">
    <location>
        <begin position="213"/>
        <end position="238"/>
    </location>
</feature>